<name>A0A699H4X0_TANCI</name>
<sequence>MKPNAPDFVEVAWCGGGGGGGVGCGGDGVVRVVLAVGEWWRLRSGDKGESVAARVIVDPVDRATRIVFGFGRKARRKSFPATENGGSGGGDQRRLVVTNGGWWLPELMGRVCVFHFNKMK</sequence>
<dbReference type="EMBL" id="BKCJ010101810">
    <property type="protein sequence ID" value="GEX32596.1"/>
    <property type="molecule type" value="Genomic_DNA"/>
</dbReference>
<evidence type="ECO:0000313" key="1">
    <source>
        <dbReference type="EMBL" id="GEX32596.1"/>
    </source>
</evidence>
<comment type="caution">
    <text evidence="1">The sequence shown here is derived from an EMBL/GenBank/DDBJ whole genome shotgun (WGS) entry which is preliminary data.</text>
</comment>
<proteinExistence type="predicted"/>
<gene>
    <name evidence="1" type="ORF">Tci_304571</name>
</gene>
<accession>A0A699H4X0</accession>
<organism evidence="1">
    <name type="scientific">Tanacetum cinerariifolium</name>
    <name type="common">Dalmatian daisy</name>
    <name type="synonym">Chrysanthemum cinerariifolium</name>
    <dbReference type="NCBI Taxonomy" id="118510"/>
    <lineage>
        <taxon>Eukaryota</taxon>
        <taxon>Viridiplantae</taxon>
        <taxon>Streptophyta</taxon>
        <taxon>Embryophyta</taxon>
        <taxon>Tracheophyta</taxon>
        <taxon>Spermatophyta</taxon>
        <taxon>Magnoliopsida</taxon>
        <taxon>eudicotyledons</taxon>
        <taxon>Gunneridae</taxon>
        <taxon>Pentapetalae</taxon>
        <taxon>asterids</taxon>
        <taxon>campanulids</taxon>
        <taxon>Asterales</taxon>
        <taxon>Asteraceae</taxon>
        <taxon>Asteroideae</taxon>
        <taxon>Anthemideae</taxon>
        <taxon>Anthemidinae</taxon>
        <taxon>Tanacetum</taxon>
    </lineage>
</organism>
<dbReference type="AlphaFoldDB" id="A0A699H4X0"/>
<reference evidence="1" key="1">
    <citation type="journal article" date="2019" name="Sci. Rep.">
        <title>Draft genome of Tanacetum cinerariifolium, the natural source of mosquito coil.</title>
        <authorList>
            <person name="Yamashiro T."/>
            <person name="Shiraishi A."/>
            <person name="Satake H."/>
            <person name="Nakayama K."/>
        </authorList>
    </citation>
    <scope>NUCLEOTIDE SEQUENCE</scope>
</reference>
<protein>
    <submittedName>
        <fullName evidence="1">Uncharacterized protein</fullName>
    </submittedName>
</protein>
<dbReference type="PROSITE" id="PS51257">
    <property type="entry name" value="PROKAR_LIPOPROTEIN"/>
    <property type="match status" value="1"/>
</dbReference>